<proteinExistence type="inferred from homology"/>
<evidence type="ECO:0000256" key="5">
    <source>
        <dbReference type="ARBA" id="ARBA00022842"/>
    </source>
</evidence>
<dbReference type="Pfam" id="PF02879">
    <property type="entry name" value="PGM_PMM_II"/>
    <property type="match status" value="1"/>
</dbReference>
<comment type="cofactor">
    <cofactor evidence="1">
        <name>Mg(2+)</name>
        <dbReference type="ChEBI" id="CHEBI:18420"/>
    </cofactor>
</comment>
<comment type="caution">
    <text evidence="12">The sequence shown here is derived from an EMBL/GenBank/DDBJ whole genome shotgun (WGS) entry which is preliminary data.</text>
</comment>
<dbReference type="Pfam" id="PF00408">
    <property type="entry name" value="PGM_PMM_IV"/>
    <property type="match status" value="1"/>
</dbReference>
<evidence type="ECO:0000256" key="3">
    <source>
        <dbReference type="ARBA" id="ARBA00022553"/>
    </source>
</evidence>
<dbReference type="Pfam" id="PF02880">
    <property type="entry name" value="PGM_PMM_III"/>
    <property type="match status" value="1"/>
</dbReference>
<dbReference type="SUPFAM" id="SSF53738">
    <property type="entry name" value="Phosphoglucomutase, first 3 domains"/>
    <property type="match status" value="3"/>
</dbReference>
<dbReference type="Proteomes" id="UP001596527">
    <property type="component" value="Unassembled WGS sequence"/>
</dbReference>
<reference evidence="13" key="1">
    <citation type="journal article" date="2019" name="Int. J. Syst. Evol. Microbiol.">
        <title>The Global Catalogue of Microorganisms (GCM) 10K type strain sequencing project: providing services to taxonomists for standard genome sequencing and annotation.</title>
        <authorList>
            <consortium name="The Broad Institute Genomics Platform"/>
            <consortium name="The Broad Institute Genome Sequencing Center for Infectious Disease"/>
            <person name="Wu L."/>
            <person name="Ma J."/>
        </authorList>
    </citation>
    <scope>NUCLEOTIDE SEQUENCE [LARGE SCALE GENOMIC DNA]</scope>
    <source>
        <strain evidence="13">CCUG 56698</strain>
    </source>
</reference>
<evidence type="ECO:0000259" key="10">
    <source>
        <dbReference type="Pfam" id="PF02879"/>
    </source>
</evidence>
<dbReference type="SUPFAM" id="SSF55957">
    <property type="entry name" value="Phosphoglucomutase, C-terminal domain"/>
    <property type="match status" value="1"/>
</dbReference>
<evidence type="ECO:0000313" key="12">
    <source>
        <dbReference type="EMBL" id="MFC7581290.1"/>
    </source>
</evidence>
<evidence type="ECO:0000256" key="4">
    <source>
        <dbReference type="ARBA" id="ARBA00022723"/>
    </source>
</evidence>
<dbReference type="InterPro" id="IPR005845">
    <property type="entry name" value="A-D-PHexomutase_a/b/a-II"/>
</dbReference>
<feature type="domain" description="Alpha-D-phosphohexomutase alpha/beta/alpha" evidence="10">
    <location>
        <begin position="218"/>
        <end position="316"/>
    </location>
</feature>
<dbReference type="InterPro" id="IPR036900">
    <property type="entry name" value="A-D-PHexomutase_C_sf"/>
</dbReference>
<sequence length="571" mass="59519">MPLYDASAVRAWIEDDPDHATADELRTLLDAAESGDTAAGEDLAERFSGMLAFGTAGLRGHLGGGPNRMNRAVVIKAAAGLMAVLAAHVGEGFTVVIGYDARRGSHAFALDTAAVATAAGGRALLLPRPLPTPVTAFALRHLGCDAAVMVTASHNPPEDNGYKVYLGGRVVTDSGQGSQIVPPFDAEIFRAIQAIPSVASVPRAESGWEILGDDIIEAYLARAVSLVPAGPKDLRIVLTSMHGVGGAPALEALHRAGFSDVHVVAEQQEPDPDFPTVRFPNPEEPGALDLSMALARRVGADLVLANDPDADRCSAAIPDPTRPQGWRQLSGDEVGQVLGLQAAREHEGEGEGSGVTATGAVLANSVVSSRLLGRIAADHHVGHRTTLTGFKWISRAPGLVFGYEEALGYCVDPGYVRDKDGISACLKIATLAWELKGDGGRTLQDALDGLALRYGLHLTSPLTIRVEDTGLIASGMANLREHGVSSLAGSPVASTVDLSAGTDELPPTDGLVFVTEADDRVVARPSGTEPKLKCYCEVIVPVADGDVAAARRTAARRLEAVKTDMRGALGI</sequence>
<organism evidence="12 13">
    <name type="scientific">Schaalia naturae</name>
    <dbReference type="NCBI Taxonomy" id="635203"/>
    <lineage>
        <taxon>Bacteria</taxon>
        <taxon>Bacillati</taxon>
        <taxon>Actinomycetota</taxon>
        <taxon>Actinomycetes</taxon>
        <taxon>Actinomycetales</taxon>
        <taxon>Actinomycetaceae</taxon>
        <taxon>Schaalia</taxon>
    </lineage>
</organism>
<dbReference type="EMBL" id="JBHTEF010000001">
    <property type="protein sequence ID" value="MFC7581290.1"/>
    <property type="molecule type" value="Genomic_DNA"/>
</dbReference>
<keyword evidence="3" id="KW-0597">Phosphoprotein</keyword>
<keyword evidence="6 12" id="KW-0413">Isomerase</keyword>
<dbReference type="InterPro" id="IPR005844">
    <property type="entry name" value="A-D-PHexomutase_a/b/a-I"/>
</dbReference>
<dbReference type="CDD" id="cd05799">
    <property type="entry name" value="PGM2"/>
    <property type="match status" value="1"/>
</dbReference>
<evidence type="ECO:0000259" key="8">
    <source>
        <dbReference type="Pfam" id="PF00408"/>
    </source>
</evidence>
<comment type="similarity">
    <text evidence="2 7">Belongs to the phosphohexose mutase family.</text>
</comment>
<feature type="domain" description="Alpha-D-phosphohexomutase C-terminal" evidence="8">
    <location>
        <begin position="509"/>
        <end position="538"/>
    </location>
</feature>
<keyword evidence="4 7" id="KW-0479">Metal-binding</keyword>
<dbReference type="GO" id="GO:0016853">
    <property type="term" value="F:isomerase activity"/>
    <property type="evidence" value="ECO:0007669"/>
    <property type="project" value="UniProtKB-KW"/>
</dbReference>
<dbReference type="PRINTS" id="PR00509">
    <property type="entry name" value="PGMPMM"/>
</dbReference>
<dbReference type="Gene3D" id="3.40.120.10">
    <property type="entry name" value="Alpha-D-Glucose-1,6-Bisphosphate, subunit A, domain 3"/>
    <property type="match status" value="3"/>
</dbReference>
<evidence type="ECO:0000259" key="11">
    <source>
        <dbReference type="Pfam" id="PF02880"/>
    </source>
</evidence>
<evidence type="ECO:0000313" key="13">
    <source>
        <dbReference type="Proteomes" id="UP001596527"/>
    </source>
</evidence>
<dbReference type="InterPro" id="IPR005846">
    <property type="entry name" value="A-D-PHexomutase_a/b/a-III"/>
</dbReference>
<dbReference type="InterPro" id="IPR016055">
    <property type="entry name" value="A-D-PHexomutase_a/b/a-I/II/III"/>
</dbReference>
<dbReference type="PANTHER" id="PTHR45745">
    <property type="entry name" value="PHOSPHOMANNOMUTASE 45A"/>
    <property type="match status" value="1"/>
</dbReference>
<dbReference type="InterPro" id="IPR016066">
    <property type="entry name" value="A-D-PHexomutase_CS"/>
</dbReference>
<protein>
    <submittedName>
        <fullName evidence="12">Phospho-sugar mutase</fullName>
        <ecNumber evidence="12">5.4.2.-</ecNumber>
    </submittedName>
</protein>
<feature type="domain" description="Alpha-D-phosphohexomutase alpha/beta/alpha" evidence="11">
    <location>
        <begin position="357"/>
        <end position="446"/>
    </location>
</feature>
<evidence type="ECO:0000259" key="9">
    <source>
        <dbReference type="Pfam" id="PF02878"/>
    </source>
</evidence>
<dbReference type="Gene3D" id="3.30.310.50">
    <property type="entry name" value="Alpha-D-phosphohexomutase, C-terminal domain"/>
    <property type="match status" value="1"/>
</dbReference>
<evidence type="ECO:0000256" key="2">
    <source>
        <dbReference type="ARBA" id="ARBA00010231"/>
    </source>
</evidence>
<keyword evidence="13" id="KW-1185">Reference proteome</keyword>
<dbReference type="InterPro" id="IPR005841">
    <property type="entry name" value="Alpha-D-phosphohexomutase_SF"/>
</dbReference>
<dbReference type="InterPro" id="IPR005843">
    <property type="entry name" value="A-D-PHexomutase_C"/>
</dbReference>
<dbReference type="PANTHER" id="PTHR45745:SF1">
    <property type="entry name" value="PHOSPHOGLUCOMUTASE 2B-RELATED"/>
    <property type="match status" value="1"/>
</dbReference>
<dbReference type="Pfam" id="PF02878">
    <property type="entry name" value="PGM_PMM_I"/>
    <property type="match status" value="1"/>
</dbReference>
<evidence type="ECO:0000256" key="7">
    <source>
        <dbReference type="RuleBase" id="RU004326"/>
    </source>
</evidence>
<dbReference type="EC" id="5.4.2.-" evidence="12"/>
<name>A0ABW2SMD6_9ACTO</name>
<evidence type="ECO:0000256" key="6">
    <source>
        <dbReference type="ARBA" id="ARBA00023235"/>
    </source>
</evidence>
<evidence type="ECO:0000256" key="1">
    <source>
        <dbReference type="ARBA" id="ARBA00001946"/>
    </source>
</evidence>
<gene>
    <name evidence="12" type="ORF">ACFQWG_08790</name>
</gene>
<feature type="domain" description="Alpha-D-phosphohexomutase alpha/beta/alpha" evidence="9">
    <location>
        <begin position="52"/>
        <end position="168"/>
    </location>
</feature>
<keyword evidence="5 7" id="KW-0460">Magnesium</keyword>
<dbReference type="RefSeq" id="WP_380974492.1">
    <property type="nucleotide sequence ID" value="NZ_JBHTEF010000001.1"/>
</dbReference>
<accession>A0ABW2SMD6</accession>
<dbReference type="PROSITE" id="PS00710">
    <property type="entry name" value="PGM_PMM"/>
    <property type="match status" value="1"/>
</dbReference>